<reference evidence="2" key="1">
    <citation type="submission" date="2023-06" db="EMBL/GenBank/DDBJ databases">
        <title>Conoideocrella luteorostrata (Hypocreales: Clavicipitaceae), a potential biocontrol fungus for elongate hemlock scale in United States Christmas tree production areas.</title>
        <authorList>
            <person name="Barrett H."/>
            <person name="Lovett B."/>
            <person name="Macias A.M."/>
            <person name="Stajich J.E."/>
            <person name="Kasson M.T."/>
        </authorList>
    </citation>
    <scope>NUCLEOTIDE SEQUENCE</scope>
    <source>
        <strain evidence="2">ARSEF 14590</strain>
    </source>
</reference>
<sequence>MATLQSRRGPNAEEPSQDKPSAKRLKAVGLGSTSAPGVAPAGSDNRFKTCLTPRVLRELDERSSACSCPETSAVSSMTPTNLAQFARHGGPDLSHLRDNSDPKYAAPSMYSGGSSRRPSQWTQCTNAMPPSPVSKHSSAYDKDFEQKLIDHNIYPGGYEYPDDDDSIPEPGNLNEIAHELLAPRASLSPSRFPPSSFQQFSSANDRVISEGKVMSRIFPTMRGDANIPNEGDLPFTNLDSITHGDTVNAKPDFFDGTYPSHVSKTVQQDLYNTIIPTSHDLPPPLAPNFFFEAIARRGSADVAKRQACLDGAYGARAMHGLQNYREEEPVYDGNAYTISSTYHAGTGTLQLHAHHITAPTAEGEGPEYHMTQIDSWGMTENMDTFRRGVAAFRNARDVAQRYRDGFIQAANATASEAGEVAAQGYAEGDNPPSGHAGHVGGDETWRDSHDDLQRQIANDSYGNPSDDAADDAPRHLYTADDGSQESTQEPTASVGSDNPSFSFTPTLPSQGTEHRSKVHFRDPEGREVKTERKNWMKQMMDRTRCFYRQSSKSGLVFWSTKLPREAKKKKKGKRQRT</sequence>
<accession>A0AAJ0CC64</accession>
<organism evidence="2 3">
    <name type="scientific">Conoideocrella luteorostrata</name>
    <dbReference type="NCBI Taxonomy" id="1105319"/>
    <lineage>
        <taxon>Eukaryota</taxon>
        <taxon>Fungi</taxon>
        <taxon>Dikarya</taxon>
        <taxon>Ascomycota</taxon>
        <taxon>Pezizomycotina</taxon>
        <taxon>Sordariomycetes</taxon>
        <taxon>Hypocreomycetidae</taxon>
        <taxon>Hypocreales</taxon>
        <taxon>Clavicipitaceae</taxon>
        <taxon>Conoideocrella</taxon>
    </lineage>
</organism>
<feature type="compositionally biased region" description="Basic and acidic residues" evidence="1">
    <location>
        <begin position="512"/>
        <end position="534"/>
    </location>
</feature>
<proteinExistence type="predicted"/>
<feature type="region of interest" description="Disordered" evidence="1">
    <location>
        <begin position="424"/>
        <end position="534"/>
    </location>
</feature>
<evidence type="ECO:0000256" key="1">
    <source>
        <dbReference type="SAM" id="MobiDB-lite"/>
    </source>
</evidence>
<evidence type="ECO:0000313" key="3">
    <source>
        <dbReference type="Proteomes" id="UP001251528"/>
    </source>
</evidence>
<feature type="compositionally biased region" description="Basic and acidic residues" evidence="1">
    <location>
        <begin position="440"/>
        <end position="453"/>
    </location>
</feature>
<evidence type="ECO:0000313" key="2">
    <source>
        <dbReference type="EMBL" id="KAK2590379.1"/>
    </source>
</evidence>
<dbReference type="Proteomes" id="UP001251528">
    <property type="component" value="Unassembled WGS sequence"/>
</dbReference>
<protein>
    <submittedName>
        <fullName evidence="2">Uncharacterized protein</fullName>
    </submittedName>
</protein>
<comment type="caution">
    <text evidence="2">The sequence shown here is derived from an EMBL/GenBank/DDBJ whole genome shotgun (WGS) entry which is preliminary data.</text>
</comment>
<dbReference type="EMBL" id="JASWJB010000447">
    <property type="protein sequence ID" value="KAK2590379.1"/>
    <property type="molecule type" value="Genomic_DNA"/>
</dbReference>
<dbReference type="AlphaFoldDB" id="A0AAJ0CC64"/>
<feature type="compositionally biased region" description="Polar residues" evidence="1">
    <location>
        <begin position="484"/>
        <end position="511"/>
    </location>
</feature>
<gene>
    <name evidence="2" type="ORF">QQS21_011942</name>
</gene>
<keyword evidence="3" id="KW-1185">Reference proteome</keyword>
<feature type="region of interest" description="Disordered" evidence="1">
    <location>
        <begin position="1"/>
        <end position="46"/>
    </location>
</feature>
<name>A0AAJ0CC64_9HYPO</name>